<dbReference type="Gene3D" id="1.10.510.10">
    <property type="entry name" value="Transferase(Phosphotransferase) domain 1"/>
    <property type="match status" value="1"/>
</dbReference>
<dbReference type="CDD" id="cd00130">
    <property type="entry name" value="PAS"/>
    <property type="match status" value="4"/>
</dbReference>
<feature type="domain" description="PAS" evidence="4">
    <location>
        <begin position="1790"/>
        <end position="1864"/>
    </location>
</feature>
<dbReference type="Gene3D" id="3.30.450.20">
    <property type="entry name" value="PAS domain"/>
    <property type="match status" value="5"/>
</dbReference>
<reference evidence="6" key="1">
    <citation type="submission" date="2020-10" db="EMBL/GenBank/DDBJ databases">
        <authorList>
            <person name="Castelo-Branco R."/>
            <person name="Eusebio N."/>
            <person name="Adriana R."/>
            <person name="Vieira A."/>
            <person name="Brugerolle De Fraissinette N."/>
            <person name="Rezende De Castro R."/>
            <person name="Schneider M.P."/>
            <person name="Vasconcelos V."/>
            <person name="Leao P.N."/>
        </authorList>
    </citation>
    <scope>NUCLEOTIDE SEQUENCE</scope>
    <source>
        <strain evidence="6">LEGE 12446</strain>
    </source>
</reference>
<dbReference type="Pfam" id="PF02518">
    <property type="entry name" value="HATPase_c"/>
    <property type="match status" value="1"/>
</dbReference>
<dbReference type="PROSITE" id="PS50011">
    <property type="entry name" value="PROTEIN_KINASE_DOM"/>
    <property type="match status" value="1"/>
</dbReference>
<dbReference type="InterPro" id="IPR013767">
    <property type="entry name" value="PAS_fold"/>
</dbReference>
<feature type="domain" description="PAS" evidence="4">
    <location>
        <begin position="1913"/>
        <end position="1985"/>
    </location>
</feature>
<gene>
    <name evidence="6" type="ORF">IQ276_07640</name>
</gene>
<keyword evidence="1" id="KW-0808">Transferase</keyword>
<dbReference type="SMART" id="SM00091">
    <property type="entry name" value="PAS"/>
    <property type="match status" value="5"/>
</dbReference>
<dbReference type="InterPro" id="IPR005467">
    <property type="entry name" value="His_kinase_dom"/>
</dbReference>
<protein>
    <submittedName>
        <fullName evidence="6">PAS domain S-box protein</fullName>
    </submittedName>
</protein>
<dbReference type="CDD" id="cd14014">
    <property type="entry name" value="STKc_PknB_like"/>
    <property type="match status" value="1"/>
</dbReference>
<dbReference type="PROSITE" id="PS50109">
    <property type="entry name" value="HIS_KIN"/>
    <property type="match status" value="1"/>
</dbReference>
<evidence type="ECO:0000259" key="2">
    <source>
        <dbReference type="PROSITE" id="PS50011"/>
    </source>
</evidence>
<dbReference type="InterPro" id="IPR001610">
    <property type="entry name" value="PAC"/>
</dbReference>
<dbReference type="InterPro" id="IPR029016">
    <property type="entry name" value="GAF-like_dom_sf"/>
</dbReference>
<dbReference type="InterPro" id="IPR000719">
    <property type="entry name" value="Prot_kinase_dom"/>
</dbReference>
<dbReference type="Pfam" id="PF13191">
    <property type="entry name" value="AAA_16"/>
    <property type="match status" value="1"/>
</dbReference>
<dbReference type="SUPFAM" id="SSF55781">
    <property type="entry name" value="GAF domain-like"/>
    <property type="match status" value="1"/>
</dbReference>
<keyword evidence="7" id="KW-1185">Reference proteome</keyword>
<dbReference type="InterPro" id="IPR000014">
    <property type="entry name" value="PAS"/>
</dbReference>
<dbReference type="Pfam" id="PF01590">
    <property type="entry name" value="GAF"/>
    <property type="match status" value="1"/>
</dbReference>
<dbReference type="Proteomes" id="UP000622533">
    <property type="component" value="Unassembled WGS sequence"/>
</dbReference>
<feature type="domain" description="PAC" evidence="5">
    <location>
        <begin position="1864"/>
        <end position="1912"/>
    </location>
</feature>
<feature type="domain" description="PAC" evidence="5">
    <location>
        <begin position="1989"/>
        <end position="2042"/>
    </location>
</feature>
<dbReference type="SMART" id="SM00065">
    <property type="entry name" value="GAF"/>
    <property type="match status" value="1"/>
</dbReference>
<dbReference type="Gene3D" id="3.30.565.10">
    <property type="entry name" value="Histidine kinase-like ATPase, C-terminal domain"/>
    <property type="match status" value="1"/>
</dbReference>
<dbReference type="Pfam" id="PF08447">
    <property type="entry name" value="PAS_3"/>
    <property type="match status" value="1"/>
</dbReference>
<dbReference type="InterPro" id="IPR000700">
    <property type="entry name" value="PAS-assoc_C"/>
</dbReference>
<dbReference type="GO" id="GO:0046983">
    <property type="term" value="F:protein dimerization activity"/>
    <property type="evidence" value="ECO:0007669"/>
    <property type="project" value="InterPro"/>
</dbReference>
<dbReference type="Gene3D" id="3.30.450.40">
    <property type="match status" value="1"/>
</dbReference>
<dbReference type="InterPro" id="IPR013655">
    <property type="entry name" value="PAS_fold_3"/>
</dbReference>
<dbReference type="InterPro" id="IPR011712">
    <property type="entry name" value="Sig_transdc_His_kin_sub3_dim/P"/>
</dbReference>
<dbReference type="SMART" id="SM00387">
    <property type="entry name" value="HATPase_c"/>
    <property type="match status" value="1"/>
</dbReference>
<feature type="domain" description="PAS" evidence="4">
    <location>
        <begin position="1655"/>
        <end position="1709"/>
    </location>
</feature>
<dbReference type="PANTHER" id="PTHR43642:SF1">
    <property type="entry name" value="HYBRID SIGNAL TRANSDUCTION HISTIDINE KINASE G"/>
    <property type="match status" value="1"/>
</dbReference>
<feature type="domain" description="Histidine kinase" evidence="3">
    <location>
        <begin position="2174"/>
        <end position="2362"/>
    </location>
</feature>
<dbReference type="Pfam" id="PF00989">
    <property type="entry name" value="PAS"/>
    <property type="match status" value="1"/>
</dbReference>
<dbReference type="PROSITE" id="PS50113">
    <property type="entry name" value="PAC"/>
    <property type="match status" value="4"/>
</dbReference>
<dbReference type="InterPro" id="IPR011009">
    <property type="entry name" value="Kinase-like_dom_sf"/>
</dbReference>
<keyword evidence="1" id="KW-0418">Kinase</keyword>
<feature type="domain" description="PAC" evidence="5">
    <location>
        <begin position="1737"/>
        <end position="1789"/>
    </location>
</feature>
<dbReference type="NCBIfam" id="TIGR00229">
    <property type="entry name" value="sensory_box"/>
    <property type="match status" value="5"/>
</dbReference>
<evidence type="ECO:0000259" key="3">
    <source>
        <dbReference type="PROSITE" id="PS50109"/>
    </source>
</evidence>
<feature type="domain" description="PAS" evidence="4">
    <location>
        <begin position="2043"/>
        <end position="2112"/>
    </location>
</feature>
<dbReference type="EMBL" id="JADEXS010000072">
    <property type="protein sequence ID" value="MBE9022308.1"/>
    <property type="molecule type" value="Genomic_DNA"/>
</dbReference>
<evidence type="ECO:0000259" key="5">
    <source>
        <dbReference type="PROSITE" id="PS50113"/>
    </source>
</evidence>
<evidence type="ECO:0000313" key="7">
    <source>
        <dbReference type="Proteomes" id="UP000622533"/>
    </source>
</evidence>
<dbReference type="SUPFAM" id="SSF55874">
    <property type="entry name" value="ATPase domain of HSP90 chaperone/DNA topoisomerase II/histidine kinase"/>
    <property type="match status" value="1"/>
</dbReference>
<dbReference type="InterPro" id="IPR036890">
    <property type="entry name" value="HATPase_C_sf"/>
</dbReference>
<dbReference type="Pfam" id="PF13426">
    <property type="entry name" value="PAS_9"/>
    <property type="match status" value="1"/>
</dbReference>
<dbReference type="SUPFAM" id="SSF56112">
    <property type="entry name" value="Protein kinase-like (PK-like)"/>
    <property type="match status" value="1"/>
</dbReference>
<dbReference type="InterPro" id="IPR003018">
    <property type="entry name" value="GAF"/>
</dbReference>
<dbReference type="PANTHER" id="PTHR43642">
    <property type="entry name" value="HYBRID SIGNAL TRANSDUCTION HISTIDINE KINASE G"/>
    <property type="match status" value="1"/>
</dbReference>
<dbReference type="InterPro" id="IPR035965">
    <property type="entry name" value="PAS-like_dom_sf"/>
</dbReference>
<evidence type="ECO:0000256" key="1">
    <source>
        <dbReference type="ARBA" id="ARBA00022777"/>
    </source>
</evidence>
<accession>A0A8J7CXE4</accession>
<dbReference type="SUPFAM" id="SSF48452">
    <property type="entry name" value="TPR-like"/>
    <property type="match status" value="1"/>
</dbReference>
<dbReference type="FunFam" id="3.30.565.10:FF:000344">
    <property type="entry name" value="Sensory transduction histidine kinase"/>
    <property type="match status" value="1"/>
</dbReference>
<dbReference type="SMART" id="SM00086">
    <property type="entry name" value="PAC"/>
    <property type="match status" value="4"/>
</dbReference>
<dbReference type="GO" id="GO:0006355">
    <property type="term" value="P:regulation of DNA-templated transcription"/>
    <property type="evidence" value="ECO:0007669"/>
    <property type="project" value="InterPro"/>
</dbReference>
<dbReference type="PROSITE" id="PS50112">
    <property type="entry name" value="PAS"/>
    <property type="match status" value="4"/>
</dbReference>
<dbReference type="InterPro" id="IPR011990">
    <property type="entry name" value="TPR-like_helical_dom_sf"/>
</dbReference>
<dbReference type="Pfam" id="PF08448">
    <property type="entry name" value="PAS_4"/>
    <property type="match status" value="2"/>
</dbReference>
<dbReference type="InterPro" id="IPR003594">
    <property type="entry name" value="HATPase_dom"/>
</dbReference>
<dbReference type="InterPro" id="IPR053159">
    <property type="entry name" value="Hybrid_Histidine_Kinase"/>
</dbReference>
<feature type="domain" description="Protein kinase" evidence="2">
    <location>
        <begin position="7"/>
        <end position="271"/>
    </location>
</feature>
<organism evidence="6 7">
    <name type="scientific">Desmonostoc muscorum LEGE 12446</name>
    <dbReference type="NCBI Taxonomy" id="1828758"/>
    <lineage>
        <taxon>Bacteria</taxon>
        <taxon>Bacillati</taxon>
        <taxon>Cyanobacteriota</taxon>
        <taxon>Cyanophyceae</taxon>
        <taxon>Nostocales</taxon>
        <taxon>Nostocaceae</taxon>
        <taxon>Desmonostoc</taxon>
    </lineage>
</organism>
<name>A0A8J7CXE4_DESMC</name>
<dbReference type="Pfam" id="PF00069">
    <property type="entry name" value="Pkinase"/>
    <property type="match status" value="1"/>
</dbReference>
<dbReference type="GO" id="GO:0000155">
    <property type="term" value="F:phosphorelay sensor kinase activity"/>
    <property type="evidence" value="ECO:0007669"/>
    <property type="project" value="InterPro"/>
</dbReference>
<sequence length="2362" mass="266435">MIALPGIAIQDKIYESSNSLVYRGIRDDGVAIVVKILKQDYPSPQELTRYRQEYKITRSLNLEGVVKAYSQQDYQRTLVIILEDFGGESLEQWIHKHPDIFCPMPLSTFLGLAIALTDILGRIHAANVIHKDINPGNIVFNLETGIVKIIDFGIATQFNRTNPTFKSPHVLEGTLAYLSPEQTGRMNRMLDYRTDFYSLGVTFYELLTGQLPFPTQDILELVHCHIAKPPIPVHELNATIPKPISGIILKLMAKNAEDRYQSAWGIKADLERCAGQLAEMGQINAMSLGVQDVSEQFCIPQKLYGREAQTKALLAAFDRVVRKETFGEICQLEKGIENTQFNIELMLVAGYAGVGKTALVQELYKPITAKHGYFISGKFDQFRRNIPYSAIVDALQKLVQQLLGEPDEQVQQWRSRLLTALGSNGQIIVDVIPEVEFIIGKQPPVSEVGATEAQNRFNLTFQRFVRAFCAKEHPLVIFLDDLQWIDSATLKLIELILLDEQIQYLFLIGAYRDNELTPTHPLVLTLEKLRKGGAVLQEIILTPLTLEPLSQLIAETLHHNPDIVRSLAQAVSRKTEGNPFFVGEFLKLLHSENLLTFDAQQLSWQWNLTEIEAQDITDNVVELLLRQLRKLPEATQQTLCIAACVGSEFDLETLAIVCEKSPKAIFQDLLEVIQAGLIQPLSELDEDLLVQEYKFLHDRVQQAAYALIDESQKQVVHLQIGRNLLEKTSPEQRSDRLFEIIDHLNQGLELVTARSERTEIARLNLMAGQKAKAATAYEAAFKYFTTGLKLLNWESWLSEYDLTLALYSEAAEAAYLQGCFDEMEQLVEVVLDRAKTVLDKVQVYDSKIQRYLSQSNLKEALKIGLEVLKLLGVILPENPSELDVRGELESTAALLAQREIEDLINLPEMTAPEPLAAMSILANIGSAAFIASPALVILIACKMVNLSINYGNATWSPLSYAGYGFVLCGVVQDIELGYKFGQLALSLAERLNTKKGKVKALHIFSYHVMQWKVHLKETIPLLVEAYQEGVETGDFEIASYVAYTVCHHSFFVGEELTQLEQKMATYSKAVDRIRRESPSTWIAIVWQTILNLLDRAENSSRLVGRVFNEEEALPHAIAVKDGIAIQILYLHKVMLCYLFGEHHQAVQTAILARRHFEEASAIKLLPVFCFYHSLALLSLLLDASNSEKLALLNCVNTNQEKMQKWAEHAPMNYLHKFHLVEAEKARVLGQFFEAEELYERAIAGAAENEYIQEEALAYELAAKHYLARGRSKIAQTYMKEAHYCYDRWGANAKVKDLETRYPQFFPQSSRAASTSIPITAETITNPFHTAFDLAAVMKASQAISREIELKQLLRSLMQTLIENAGAQTGYLILENSGEWSIEAACELNTDENACATQVLQSIPIADQLPESIIQYVIRTLKPVTLNDATREGAFINEPYIQQNQPQSVFCLPLLNQAKLVGVLYLENRLAAGVFTPERSQVLQLLSTQAAIAIENANLYSELQAKESKITQFLEAIPVGIAIVDAAGRPYYTNQCGNQLTGKETDTSIAPEQISEAYQLYVAGTDQIYPAESLPIVRALRGERIRTEDIEIRRDHVTILVEARGTPVFDQQGNITYAIATFQDITERKQAEKLLADYNCTLEQQVAERTAALRQSEANYRNLIQTANSIILRTDRQGRIRYMNDYGLSFFGYEEDQILGRTLLETIVPETETSGRDLKQFVHDLFHNLEAPLPQAYLQTENENLCRNGRRVWIAWSNQAIFNEQGDVVEILSVGNDTTQRRQAEEALQRSEAKFRNIFENSQVGIFRTRLSDGLLLDANQRYANLLGFDSSEEMIGLEHATDYYVNPSDRQQFLEVLKRDREVRSYEAQGRKRDGTVFWGLFSAYLNADDDYIEGVIADISDRKQAEAALQTSEERLRLALTASNQGLYDFDLKTEERIVNPEYALMLGYDPATFHENIPEWIAHLHPDDRESVVATYRACITGEIPNFQVEYRRRTQDGQWKWIRSVGKIVTWNESGEPIRALGVVTDINDRKQAEAALQASESKLRTLIEAIPDPLFVLTAEGRFLEIIVQEPNLLWQPFEEMIGQTMHQLGEEQADEFLSYIQQVLRTQQILTVEYSAFLNGREAWFSARIAPINHDQVIWLSRDITALKQAEEASILEERNRMAREIHDTLAQSFTGILAQVGAANQVLTDDVEAAQAHLYLIKELARTGLVEARRSVVALRPQLLEEGSLQSALHRLVSQIRAAATDTTLYYEIEGAVYSLPTEVENNLLRIGQEALTNAIRHANADEIRVELVYDRDRFCLRVKDNGQGFGVGSIPASEGFGLLGMSERAERIGAQLTIRSQPGQGTEMIVTVNWE</sequence>
<evidence type="ECO:0000259" key="4">
    <source>
        <dbReference type="PROSITE" id="PS50112"/>
    </source>
</evidence>
<dbReference type="Pfam" id="PF07730">
    <property type="entry name" value="HisKA_3"/>
    <property type="match status" value="1"/>
</dbReference>
<dbReference type="SUPFAM" id="SSF52540">
    <property type="entry name" value="P-loop containing nucleoside triphosphate hydrolases"/>
    <property type="match status" value="1"/>
</dbReference>
<proteinExistence type="predicted"/>
<dbReference type="RefSeq" id="WP_193914919.1">
    <property type="nucleotide sequence ID" value="NZ_JADEXS020000001.1"/>
</dbReference>
<dbReference type="Gene3D" id="3.40.50.300">
    <property type="entry name" value="P-loop containing nucleotide triphosphate hydrolases"/>
    <property type="match status" value="1"/>
</dbReference>
<dbReference type="InterPro" id="IPR027417">
    <property type="entry name" value="P-loop_NTPase"/>
</dbReference>
<dbReference type="InterPro" id="IPR013656">
    <property type="entry name" value="PAS_4"/>
</dbReference>
<evidence type="ECO:0000313" key="6">
    <source>
        <dbReference type="EMBL" id="MBE9022308.1"/>
    </source>
</evidence>
<dbReference type="CDD" id="cd16917">
    <property type="entry name" value="HATPase_UhpB-NarQ-NarX-like"/>
    <property type="match status" value="1"/>
</dbReference>
<dbReference type="SUPFAM" id="SSF55785">
    <property type="entry name" value="PYP-like sensor domain (PAS domain)"/>
    <property type="match status" value="5"/>
</dbReference>
<dbReference type="GO" id="GO:0005524">
    <property type="term" value="F:ATP binding"/>
    <property type="evidence" value="ECO:0007669"/>
    <property type="project" value="InterPro"/>
</dbReference>
<dbReference type="Gene3D" id="1.20.5.1930">
    <property type="match status" value="1"/>
</dbReference>
<feature type="domain" description="PAC" evidence="5">
    <location>
        <begin position="1584"/>
        <end position="1636"/>
    </location>
</feature>
<comment type="caution">
    <text evidence="6">The sequence shown here is derived from an EMBL/GenBank/DDBJ whole genome shotgun (WGS) entry which is preliminary data.</text>
</comment>
<dbReference type="GO" id="GO:0016020">
    <property type="term" value="C:membrane"/>
    <property type="evidence" value="ECO:0007669"/>
    <property type="project" value="InterPro"/>
</dbReference>
<dbReference type="InterPro" id="IPR041664">
    <property type="entry name" value="AAA_16"/>
</dbReference>
<dbReference type="FunFam" id="1.20.5.1930:FF:000005">
    <property type="entry name" value="Two-component sensor histidine kinase"/>
    <property type="match status" value="1"/>
</dbReference>